<reference evidence="16" key="1">
    <citation type="submission" date="2025-08" db="UniProtKB">
        <authorList>
            <consortium name="RefSeq"/>
        </authorList>
    </citation>
    <scope>IDENTIFICATION</scope>
</reference>
<dbReference type="InterPro" id="IPR006620">
    <property type="entry name" value="Pro_4_hyd_alph"/>
</dbReference>
<keyword evidence="11" id="KW-0408">Iron</keyword>
<comment type="subcellular location">
    <subcellularLocation>
        <location evidence="3">Endoplasmic reticulum lumen</location>
    </subcellularLocation>
</comment>
<dbReference type="PANTHER" id="PTHR10869">
    <property type="entry name" value="PROLYL 4-HYDROXYLASE ALPHA SUBUNIT"/>
    <property type="match status" value="1"/>
</dbReference>
<feature type="coiled-coil region" evidence="13">
    <location>
        <begin position="62"/>
        <end position="96"/>
    </location>
</feature>
<keyword evidence="9" id="KW-0223">Dioxygenase</keyword>
<keyword evidence="12" id="KW-0325">Glycoprotein</keyword>
<dbReference type="InterPro" id="IPR045054">
    <property type="entry name" value="P4HA-like"/>
</dbReference>
<evidence type="ECO:0000256" key="5">
    <source>
        <dbReference type="ARBA" id="ARBA00012269"/>
    </source>
</evidence>
<dbReference type="InterPro" id="IPR013547">
    <property type="entry name" value="P4H_N"/>
</dbReference>
<evidence type="ECO:0000259" key="14">
    <source>
        <dbReference type="PROSITE" id="PS51471"/>
    </source>
</evidence>
<dbReference type="Gene3D" id="1.25.40.10">
    <property type="entry name" value="Tetratricopeptide repeat domain"/>
    <property type="match status" value="1"/>
</dbReference>
<organism evidence="15 16">
    <name type="scientific">Bactrocera dorsalis</name>
    <name type="common">Oriental fruit fly</name>
    <name type="synonym">Dacus dorsalis</name>
    <dbReference type="NCBI Taxonomy" id="27457"/>
    <lineage>
        <taxon>Eukaryota</taxon>
        <taxon>Metazoa</taxon>
        <taxon>Ecdysozoa</taxon>
        <taxon>Arthropoda</taxon>
        <taxon>Hexapoda</taxon>
        <taxon>Insecta</taxon>
        <taxon>Pterygota</taxon>
        <taxon>Neoptera</taxon>
        <taxon>Endopterygota</taxon>
        <taxon>Diptera</taxon>
        <taxon>Brachycera</taxon>
        <taxon>Muscomorpha</taxon>
        <taxon>Tephritoidea</taxon>
        <taxon>Tephritidae</taxon>
        <taxon>Bactrocera</taxon>
        <taxon>Bactrocera</taxon>
    </lineage>
</organism>
<evidence type="ECO:0000256" key="6">
    <source>
        <dbReference type="ARBA" id="ARBA00022723"/>
    </source>
</evidence>
<comment type="function">
    <text evidence="2">Catalyzes the post-translational formation of 4-hydroxyproline in -Xaa-Pro-Gly- sequences in collagens and other proteins.</text>
</comment>
<name>A0ABM3K958_BACDO</name>
<sequence>MQFFLNKFFFKKSKEMRYQFPLFLCTFMVICCFCNNATGNSDEYFSSVAGLEKLLMVEYVVLDELQNYIDSVQKHIDSLQSEVDAIRSDHQAAADDVDGYLSNPVNAYRLIKRLQSDWHTFEDVIRADTSRADFLSSMETNRQAFDFPTKEDVIGSAVALVRLQDTYKLEVAELASGILNGIKYGPSMSWQDCFLLGHHLYEIQDFNHTVPWLKQSMQMLKSQDSTKDAVTLDFMETVVAYHREMGDFETALELTNYILSFDATREHMSATKYYLERMVSDGIKAGLMHEMIPQAGDYHLSNDFKRYEQVCRGELQLIAAEERPLRCRYDSNNAPFRLLQPYKVEELYLNPRVVQIHDVLTTDNTDAVKQLAKTRMSRSQVRNLDGSAASSANYRISKSAWFHYEESEEMQKMLRHMGDLSGLNMDYAEHLQVANYGIGGHYEPHFDFFTDNCTYNLSDGNRIATGIFYLSDVEEGGGTAFPYLRLVVKPQQGSVLLWYNLHRSEEPDYRTRHAACPVLKGSKWIGNIWVRVRNQDRARPCGLLPDHEVSLKYKHLV</sequence>
<comment type="cofactor">
    <cofactor evidence="1">
        <name>L-ascorbate</name>
        <dbReference type="ChEBI" id="CHEBI:38290"/>
    </cofactor>
</comment>
<keyword evidence="15" id="KW-1185">Reference proteome</keyword>
<keyword evidence="8" id="KW-0847">Vitamin C</keyword>
<evidence type="ECO:0000256" key="1">
    <source>
        <dbReference type="ARBA" id="ARBA00001961"/>
    </source>
</evidence>
<dbReference type="Pfam" id="PF13640">
    <property type="entry name" value="2OG-FeII_Oxy_3"/>
    <property type="match status" value="1"/>
</dbReference>
<evidence type="ECO:0000256" key="4">
    <source>
        <dbReference type="ARBA" id="ARBA00006511"/>
    </source>
</evidence>
<keyword evidence="7" id="KW-0256">Endoplasmic reticulum</keyword>
<evidence type="ECO:0000313" key="16">
    <source>
        <dbReference type="RefSeq" id="XP_049318027.1"/>
    </source>
</evidence>
<evidence type="ECO:0000256" key="12">
    <source>
        <dbReference type="ARBA" id="ARBA00023180"/>
    </source>
</evidence>
<proteinExistence type="inferred from homology"/>
<gene>
    <name evidence="16" type="primary">LOC105231755</name>
</gene>
<evidence type="ECO:0000256" key="9">
    <source>
        <dbReference type="ARBA" id="ARBA00022964"/>
    </source>
</evidence>
<dbReference type="Pfam" id="PF23558">
    <property type="entry name" value="TPR_P4H"/>
    <property type="match status" value="1"/>
</dbReference>
<dbReference type="Gene3D" id="6.10.140.1460">
    <property type="match status" value="1"/>
</dbReference>
<dbReference type="InterPro" id="IPR011990">
    <property type="entry name" value="TPR-like_helical_dom_sf"/>
</dbReference>
<dbReference type="PROSITE" id="PS51471">
    <property type="entry name" value="FE2OG_OXY"/>
    <property type="match status" value="1"/>
</dbReference>
<dbReference type="EC" id="1.14.11.2" evidence="5"/>
<dbReference type="Proteomes" id="UP001652620">
    <property type="component" value="Unplaced"/>
</dbReference>
<evidence type="ECO:0000256" key="2">
    <source>
        <dbReference type="ARBA" id="ARBA00002035"/>
    </source>
</evidence>
<evidence type="ECO:0000256" key="13">
    <source>
        <dbReference type="SAM" id="Coils"/>
    </source>
</evidence>
<dbReference type="InterPro" id="IPR044862">
    <property type="entry name" value="Pro_4_hyd_alph_FE2OG_OXY"/>
</dbReference>
<dbReference type="RefSeq" id="XP_049318027.1">
    <property type="nucleotide sequence ID" value="XM_049462070.1"/>
</dbReference>
<evidence type="ECO:0000313" key="15">
    <source>
        <dbReference type="Proteomes" id="UP001652620"/>
    </source>
</evidence>
<comment type="similarity">
    <text evidence="4">Belongs to the P4HA family.</text>
</comment>
<dbReference type="GeneID" id="105231755"/>
<evidence type="ECO:0000256" key="10">
    <source>
        <dbReference type="ARBA" id="ARBA00023002"/>
    </source>
</evidence>
<protein>
    <recommendedName>
        <fullName evidence="5">procollagen-proline 4-dioxygenase</fullName>
        <ecNumber evidence="5">1.14.11.2</ecNumber>
    </recommendedName>
</protein>
<evidence type="ECO:0000256" key="3">
    <source>
        <dbReference type="ARBA" id="ARBA00004319"/>
    </source>
</evidence>
<evidence type="ECO:0000256" key="11">
    <source>
        <dbReference type="ARBA" id="ARBA00023004"/>
    </source>
</evidence>
<dbReference type="Gene3D" id="2.60.120.620">
    <property type="entry name" value="q2cbj1_9rhob like domain"/>
    <property type="match status" value="1"/>
</dbReference>
<evidence type="ECO:0000256" key="8">
    <source>
        <dbReference type="ARBA" id="ARBA00022896"/>
    </source>
</evidence>
<dbReference type="PANTHER" id="PTHR10869:SF244">
    <property type="entry name" value="PROLYL 4-HYDROXYLASE SUBUNIT ALPHA-2"/>
    <property type="match status" value="1"/>
</dbReference>
<keyword evidence="10" id="KW-0560">Oxidoreductase</keyword>
<dbReference type="Pfam" id="PF08336">
    <property type="entry name" value="P4Ha_N"/>
    <property type="match status" value="1"/>
</dbReference>
<keyword evidence="6" id="KW-0479">Metal-binding</keyword>
<evidence type="ECO:0000256" key="7">
    <source>
        <dbReference type="ARBA" id="ARBA00022824"/>
    </source>
</evidence>
<dbReference type="InterPro" id="IPR005123">
    <property type="entry name" value="Oxoglu/Fe-dep_dioxygenase_dom"/>
</dbReference>
<keyword evidence="13" id="KW-0175">Coiled coil</keyword>
<dbReference type="SMART" id="SM00702">
    <property type="entry name" value="P4Hc"/>
    <property type="match status" value="1"/>
</dbReference>
<dbReference type="InterPro" id="IPR059068">
    <property type="entry name" value="TPR_P4H"/>
</dbReference>
<feature type="domain" description="Fe2OG dioxygenase" evidence="14">
    <location>
        <begin position="427"/>
        <end position="532"/>
    </location>
</feature>
<accession>A0ABM3K958</accession>